<evidence type="ECO:0008006" key="4">
    <source>
        <dbReference type="Google" id="ProtNLM"/>
    </source>
</evidence>
<sequence length="473" mass="52742">MDSPIGSSRSRRQPLGQGQLELILLLADQHRDEGARFPAQLVRESQTRLPGCRGVEDIRELLQEARLELAPLGLQLVSHNSCEVIDSEDTESNTRQHEVLPFSQILSVDTLKLSNPAVKFGRKTPIPCQFIFRDNLLYNFIMNSFDIGAEDEFWLTWDKATAGTVLKVVKLTNVTMKGQLDVHFHQLLFLVEVQGDWVEVRTIDHRYMVGMVPIAQVEISRTSSPGGILAADDVFICNRCNYRHPVKANVVSHRNEQKNCEIRFLCGKCCRSFLRRSGRDNHEKRGTCSSFPRQYSCDKCFQVFETKISYSSHIRHSLAETSRCNEIFRGIEMAYKELNRDDLDRASSLGISLYVKKEDWTKMYAEPAAGIATGGDEGVNAVAGCSYTNTHPAPAADLTNGEVKRTARQDTNRRSSEGGGEGGTGSNNITDEMAHLCKLVSADDQAVDLEVDPTTPQDTNADLTNGEAKPTAR</sequence>
<feature type="region of interest" description="Disordered" evidence="1">
    <location>
        <begin position="447"/>
        <end position="473"/>
    </location>
</feature>
<dbReference type="Proteomes" id="UP001562425">
    <property type="component" value="Unassembled WGS sequence"/>
</dbReference>
<reference evidence="2 3" key="1">
    <citation type="submission" date="2024-05" db="EMBL/GenBank/DDBJ databases">
        <title>Culex pipiens pipiens assembly and annotation.</title>
        <authorList>
            <person name="Alout H."/>
            <person name="Durand T."/>
        </authorList>
    </citation>
    <scope>NUCLEOTIDE SEQUENCE [LARGE SCALE GENOMIC DNA]</scope>
    <source>
        <strain evidence="2">HA-2024</strain>
        <tissue evidence="2">Whole body</tissue>
    </source>
</reference>
<dbReference type="EMBL" id="JBEHCU010002840">
    <property type="protein sequence ID" value="KAL1402542.1"/>
    <property type="molecule type" value="Genomic_DNA"/>
</dbReference>
<comment type="caution">
    <text evidence="2">The sequence shown here is derived from an EMBL/GenBank/DDBJ whole genome shotgun (WGS) entry which is preliminary data.</text>
</comment>
<evidence type="ECO:0000256" key="1">
    <source>
        <dbReference type="SAM" id="MobiDB-lite"/>
    </source>
</evidence>
<protein>
    <recommendedName>
        <fullName evidence="4">C2H2-type domain-containing protein</fullName>
    </recommendedName>
</protein>
<name>A0ABD1DSG8_CULPP</name>
<feature type="compositionally biased region" description="Basic and acidic residues" evidence="1">
    <location>
        <begin position="402"/>
        <end position="416"/>
    </location>
</feature>
<feature type="compositionally biased region" description="Polar residues" evidence="1">
    <location>
        <begin position="454"/>
        <end position="463"/>
    </location>
</feature>
<feature type="region of interest" description="Disordered" evidence="1">
    <location>
        <begin position="391"/>
        <end position="429"/>
    </location>
</feature>
<dbReference type="AlphaFoldDB" id="A0ABD1DSG8"/>
<evidence type="ECO:0000313" key="2">
    <source>
        <dbReference type="EMBL" id="KAL1402542.1"/>
    </source>
</evidence>
<keyword evidence="3" id="KW-1185">Reference proteome</keyword>
<proteinExistence type="predicted"/>
<organism evidence="2 3">
    <name type="scientific">Culex pipiens pipiens</name>
    <name type="common">Northern house mosquito</name>
    <dbReference type="NCBI Taxonomy" id="38569"/>
    <lineage>
        <taxon>Eukaryota</taxon>
        <taxon>Metazoa</taxon>
        <taxon>Ecdysozoa</taxon>
        <taxon>Arthropoda</taxon>
        <taxon>Hexapoda</taxon>
        <taxon>Insecta</taxon>
        <taxon>Pterygota</taxon>
        <taxon>Neoptera</taxon>
        <taxon>Endopterygota</taxon>
        <taxon>Diptera</taxon>
        <taxon>Nematocera</taxon>
        <taxon>Culicoidea</taxon>
        <taxon>Culicidae</taxon>
        <taxon>Culicinae</taxon>
        <taxon>Culicini</taxon>
        <taxon>Culex</taxon>
        <taxon>Culex</taxon>
    </lineage>
</organism>
<gene>
    <name evidence="2" type="ORF">pipiens_006043</name>
</gene>
<accession>A0ABD1DSG8</accession>
<evidence type="ECO:0000313" key="3">
    <source>
        <dbReference type="Proteomes" id="UP001562425"/>
    </source>
</evidence>